<feature type="domain" description="Flagellar motor switch protein FliG C-terminal" evidence="12">
    <location>
        <begin position="226"/>
        <end position="332"/>
    </location>
</feature>
<keyword evidence="8 11" id="KW-0472">Membrane</keyword>
<dbReference type="EMBL" id="JACIJP010000002">
    <property type="protein sequence ID" value="MBB6123781.1"/>
    <property type="molecule type" value="Genomic_DNA"/>
</dbReference>
<evidence type="ECO:0000259" key="13">
    <source>
        <dbReference type="Pfam" id="PF14841"/>
    </source>
</evidence>
<evidence type="ECO:0000256" key="2">
    <source>
        <dbReference type="ARBA" id="ARBA00004413"/>
    </source>
</evidence>
<evidence type="ECO:0000256" key="6">
    <source>
        <dbReference type="ARBA" id="ARBA00022500"/>
    </source>
</evidence>
<dbReference type="RefSeq" id="WP_184079220.1">
    <property type="nucleotide sequence ID" value="NZ_JACIJP010000002.1"/>
</dbReference>
<dbReference type="Pfam" id="PF14842">
    <property type="entry name" value="FliG_N"/>
    <property type="match status" value="1"/>
</dbReference>
<dbReference type="GO" id="GO:0006935">
    <property type="term" value="P:chemotaxis"/>
    <property type="evidence" value="ECO:0007669"/>
    <property type="project" value="UniProtKB-KW"/>
</dbReference>
<keyword evidence="9 11" id="KW-0975">Bacterial flagellum</keyword>
<evidence type="ECO:0000256" key="11">
    <source>
        <dbReference type="PIRNR" id="PIRNR003161"/>
    </source>
</evidence>
<keyword evidence="6 11" id="KW-0145">Chemotaxis</keyword>
<protein>
    <recommendedName>
        <fullName evidence="4 11">Flagellar motor switch protein FliG</fullName>
    </recommendedName>
</protein>
<dbReference type="PIRSF" id="PIRSF003161">
    <property type="entry name" value="FliG"/>
    <property type="match status" value="1"/>
</dbReference>
<dbReference type="NCBIfam" id="TIGR00207">
    <property type="entry name" value="fliG"/>
    <property type="match status" value="1"/>
</dbReference>
<dbReference type="InterPro" id="IPR023087">
    <property type="entry name" value="Flg_Motor_Flig_C"/>
</dbReference>
<organism evidence="15 16">
    <name type="scientific">Sphingobium subterraneum</name>
    <dbReference type="NCBI Taxonomy" id="627688"/>
    <lineage>
        <taxon>Bacteria</taxon>
        <taxon>Pseudomonadati</taxon>
        <taxon>Pseudomonadota</taxon>
        <taxon>Alphaproteobacteria</taxon>
        <taxon>Sphingomonadales</taxon>
        <taxon>Sphingomonadaceae</taxon>
        <taxon>Sphingobium</taxon>
    </lineage>
</organism>
<dbReference type="InterPro" id="IPR032779">
    <property type="entry name" value="FliG_M"/>
</dbReference>
<proteinExistence type="inferred from homology"/>
<name>A0A841J6E5_9SPHN</name>
<evidence type="ECO:0000256" key="3">
    <source>
        <dbReference type="ARBA" id="ARBA00010299"/>
    </source>
</evidence>
<accession>A0A841J6E5</accession>
<keyword evidence="15" id="KW-0969">Cilium</keyword>
<evidence type="ECO:0000256" key="5">
    <source>
        <dbReference type="ARBA" id="ARBA00022475"/>
    </source>
</evidence>
<comment type="caution">
    <text evidence="15">The sequence shown here is derived from an EMBL/GenBank/DDBJ whole genome shotgun (WGS) entry which is preliminary data.</text>
</comment>
<dbReference type="InterPro" id="IPR011002">
    <property type="entry name" value="FliG_a-hlx"/>
</dbReference>
<evidence type="ECO:0000256" key="4">
    <source>
        <dbReference type="ARBA" id="ARBA00021870"/>
    </source>
</evidence>
<dbReference type="InterPro" id="IPR028263">
    <property type="entry name" value="FliG_N"/>
</dbReference>
<dbReference type="GO" id="GO:0009425">
    <property type="term" value="C:bacterial-type flagellum basal body"/>
    <property type="evidence" value="ECO:0007669"/>
    <property type="project" value="UniProtKB-SubCell"/>
</dbReference>
<dbReference type="Pfam" id="PF14841">
    <property type="entry name" value="FliG_M"/>
    <property type="match status" value="1"/>
</dbReference>
<dbReference type="SUPFAM" id="SSF48029">
    <property type="entry name" value="FliG"/>
    <property type="match status" value="2"/>
</dbReference>
<evidence type="ECO:0000256" key="8">
    <source>
        <dbReference type="ARBA" id="ARBA00023136"/>
    </source>
</evidence>
<evidence type="ECO:0000256" key="9">
    <source>
        <dbReference type="ARBA" id="ARBA00023143"/>
    </source>
</evidence>
<evidence type="ECO:0000313" key="15">
    <source>
        <dbReference type="EMBL" id="MBB6123781.1"/>
    </source>
</evidence>
<evidence type="ECO:0000313" key="16">
    <source>
        <dbReference type="Proteomes" id="UP000552700"/>
    </source>
</evidence>
<sequence length="340" mass="37339">MDELMESDSANPLHGSAAAAVLLMLFDEDEAAQILSRLEPDEVRQLGYAMYDVADVAIEEVNQALDQFVSKAKRRTTIGYGATRHIRGAMHKALGPERADNMLARITPPTRSNKLQMLKWMEAKEIAGIIQQEHPQVMAIVLAHLEPAVAADVLGLIPNEYQEDVIYRVATLGPVSNEALDELEVMLSTSSPTATKGTTSQRGGTSEAAAIMNNVRKDMEQRIIKALTKRDKIIAQTIEEEMFIFDNLIDLDEKNLGALLRGVDNELLIVALKGANEMLKAKMLGCMSQRAAQSIVDEMEERGPMRLAEVVDAQKQVVAQARRLAEQGTIMLGGKGDDFV</sequence>
<keyword evidence="15" id="KW-0282">Flagellum</keyword>
<dbReference type="Gene3D" id="1.10.220.30">
    <property type="match status" value="3"/>
</dbReference>
<feature type="domain" description="Flagellar motor switch protein FliG middle" evidence="13">
    <location>
        <begin position="124"/>
        <end position="189"/>
    </location>
</feature>
<keyword evidence="11" id="KW-0997">Cell inner membrane</keyword>
<comment type="subcellular location">
    <subcellularLocation>
        <location evidence="1 11">Bacterial flagellum basal body</location>
    </subcellularLocation>
    <subcellularLocation>
        <location evidence="11">Cell inner membrane</location>
        <topology evidence="11">Peripheral membrane protein</topology>
        <orientation evidence="11">Cytoplasmic side</orientation>
    </subcellularLocation>
    <subcellularLocation>
        <location evidence="2">Cell membrane</location>
        <topology evidence="2">Peripheral membrane protein</topology>
        <orientation evidence="2">Cytoplasmic side</orientation>
    </subcellularLocation>
</comment>
<dbReference type="GO" id="GO:0005886">
    <property type="term" value="C:plasma membrane"/>
    <property type="evidence" value="ECO:0007669"/>
    <property type="project" value="UniProtKB-SubCell"/>
</dbReference>
<keyword evidence="7 11" id="KW-0283">Flagellar rotation</keyword>
<evidence type="ECO:0000256" key="10">
    <source>
        <dbReference type="ARBA" id="ARBA00025598"/>
    </source>
</evidence>
<dbReference type="PRINTS" id="PR00954">
    <property type="entry name" value="FLGMOTORFLIG"/>
</dbReference>
<comment type="similarity">
    <text evidence="3 11">Belongs to the FliG family.</text>
</comment>
<keyword evidence="15" id="KW-0966">Cell projection</keyword>
<dbReference type="GO" id="GO:0071973">
    <property type="term" value="P:bacterial-type flagellum-dependent cell motility"/>
    <property type="evidence" value="ECO:0007669"/>
    <property type="project" value="InterPro"/>
</dbReference>
<dbReference type="PANTHER" id="PTHR30534:SF0">
    <property type="entry name" value="FLAGELLAR MOTOR SWITCH PROTEIN FLIG"/>
    <property type="match status" value="1"/>
</dbReference>
<dbReference type="AlphaFoldDB" id="A0A841J6E5"/>
<dbReference type="InterPro" id="IPR000090">
    <property type="entry name" value="Flg_Motor_Flig"/>
</dbReference>
<dbReference type="Proteomes" id="UP000552700">
    <property type="component" value="Unassembled WGS sequence"/>
</dbReference>
<evidence type="ECO:0000256" key="7">
    <source>
        <dbReference type="ARBA" id="ARBA00022779"/>
    </source>
</evidence>
<reference evidence="15 16" key="1">
    <citation type="submission" date="2020-08" db="EMBL/GenBank/DDBJ databases">
        <title>Genomic Encyclopedia of Type Strains, Phase IV (KMG-IV): sequencing the most valuable type-strain genomes for metagenomic binning, comparative biology and taxonomic classification.</title>
        <authorList>
            <person name="Goeker M."/>
        </authorList>
    </citation>
    <scope>NUCLEOTIDE SEQUENCE [LARGE SCALE GENOMIC DNA]</scope>
    <source>
        <strain evidence="15 16">DSM 102255</strain>
    </source>
</reference>
<feature type="domain" description="Flagellar motor switch protein FliG N-terminal" evidence="14">
    <location>
        <begin position="13"/>
        <end position="113"/>
    </location>
</feature>
<gene>
    <name evidence="15" type="ORF">FHS92_001510</name>
</gene>
<dbReference type="Pfam" id="PF01706">
    <property type="entry name" value="FliG_C"/>
    <property type="match status" value="1"/>
</dbReference>
<keyword evidence="5 11" id="KW-1003">Cell membrane</keyword>
<evidence type="ECO:0000256" key="1">
    <source>
        <dbReference type="ARBA" id="ARBA00004117"/>
    </source>
</evidence>
<evidence type="ECO:0000259" key="14">
    <source>
        <dbReference type="Pfam" id="PF14842"/>
    </source>
</evidence>
<keyword evidence="16" id="KW-1185">Reference proteome</keyword>
<evidence type="ECO:0000259" key="12">
    <source>
        <dbReference type="Pfam" id="PF01706"/>
    </source>
</evidence>
<dbReference type="PANTHER" id="PTHR30534">
    <property type="entry name" value="FLAGELLAR MOTOR SWITCH PROTEIN FLIG"/>
    <property type="match status" value="1"/>
</dbReference>
<dbReference type="GO" id="GO:0003774">
    <property type="term" value="F:cytoskeletal motor activity"/>
    <property type="evidence" value="ECO:0007669"/>
    <property type="project" value="InterPro"/>
</dbReference>
<comment type="function">
    <text evidence="10 11">FliG is one of three proteins (FliG, FliN, FliM) that forms the rotor-mounted switch complex (C ring), located at the base of the basal body. This complex interacts with the CheY and CheZ chemotaxis proteins, in addition to contacting components of the motor that determine the direction of flagellar rotation.</text>
</comment>